<dbReference type="AlphaFoldDB" id="A0AAF0U9N1"/>
<evidence type="ECO:0000313" key="2">
    <source>
        <dbReference type="EMBL" id="WMV41706.1"/>
    </source>
</evidence>
<name>A0AAF0U9N1_SOLVR</name>
<dbReference type="PANTHER" id="PTHR45835:SF91">
    <property type="entry name" value="RETROTRANSPOSON, TY3-GYPSY SUBCLASS-LIKE PROTEIN"/>
    <property type="match status" value="1"/>
</dbReference>
<protein>
    <recommendedName>
        <fullName evidence="1">Integrase zinc-binding domain-containing protein</fullName>
    </recommendedName>
</protein>
<organism evidence="2 3">
    <name type="scientific">Solanum verrucosum</name>
    <dbReference type="NCBI Taxonomy" id="315347"/>
    <lineage>
        <taxon>Eukaryota</taxon>
        <taxon>Viridiplantae</taxon>
        <taxon>Streptophyta</taxon>
        <taxon>Embryophyta</taxon>
        <taxon>Tracheophyta</taxon>
        <taxon>Spermatophyta</taxon>
        <taxon>Magnoliopsida</taxon>
        <taxon>eudicotyledons</taxon>
        <taxon>Gunneridae</taxon>
        <taxon>Pentapetalae</taxon>
        <taxon>asterids</taxon>
        <taxon>lamiids</taxon>
        <taxon>Solanales</taxon>
        <taxon>Solanaceae</taxon>
        <taxon>Solanoideae</taxon>
        <taxon>Solaneae</taxon>
        <taxon>Solanum</taxon>
    </lineage>
</organism>
<evidence type="ECO:0000313" key="3">
    <source>
        <dbReference type="Proteomes" id="UP001234989"/>
    </source>
</evidence>
<dbReference type="Pfam" id="PF17921">
    <property type="entry name" value="Integrase_H2C2"/>
    <property type="match status" value="1"/>
</dbReference>
<proteinExistence type="predicted"/>
<keyword evidence="3" id="KW-1185">Reference proteome</keyword>
<evidence type="ECO:0000259" key="1">
    <source>
        <dbReference type="Pfam" id="PF17921"/>
    </source>
</evidence>
<dbReference type="Gene3D" id="1.10.340.70">
    <property type="match status" value="1"/>
</dbReference>
<dbReference type="InterPro" id="IPR041588">
    <property type="entry name" value="Integrase_H2C2"/>
</dbReference>
<sequence length="136" mass="15791">MVCFVTMGHLCVPNVGELRQHILTKAHKSRYSIYPGATKMYRDLQEVFWWNGIKRDIAEFVAKCSNCQQVKVEQQKPGVMTQDINIPTWKREVINMDFIAGLPRTRRQHDSIWVKLDKVTKSAHFLAIKTTDSVED</sequence>
<dbReference type="PANTHER" id="PTHR45835">
    <property type="entry name" value="YALI0A06105P"/>
    <property type="match status" value="1"/>
</dbReference>
<dbReference type="EMBL" id="CP133619">
    <property type="protein sequence ID" value="WMV41706.1"/>
    <property type="molecule type" value="Genomic_DNA"/>
</dbReference>
<accession>A0AAF0U9N1</accession>
<feature type="domain" description="Integrase zinc-binding" evidence="1">
    <location>
        <begin position="17"/>
        <end position="72"/>
    </location>
</feature>
<dbReference type="Proteomes" id="UP001234989">
    <property type="component" value="Chromosome 8"/>
</dbReference>
<reference evidence="2" key="1">
    <citation type="submission" date="2023-08" db="EMBL/GenBank/DDBJ databases">
        <title>A de novo genome assembly of Solanum verrucosum Schlechtendal, a Mexican diploid species geographically isolated from the other diploid A-genome species in potato relatives.</title>
        <authorList>
            <person name="Hosaka K."/>
        </authorList>
    </citation>
    <scope>NUCLEOTIDE SEQUENCE</scope>
    <source>
        <tissue evidence="2">Young leaves</tissue>
    </source>
</reference>
<gene>
    <name evidence="2" type="ORF">MTR67_035091</name>
</gene>